<evidence type="ECO:0000256" key="1">
    <source>
        <dbReference type="SAM" id="Phobius"/>
    </source>
</evidence>
<protein>
    <submittedName>
        <fullName evidence="2">Uncharacterized protein</fullName>
    </submittedName>
</protein>
<dbReference type="EMBL" id="HBEY01032033">
    <property type="protein sequence ID" value="CAD8611868.1"/>
    <property type="molecule type" value="Transcribed_RNA"/>
</dbReference>
<gene>
    <name evidence="2" type="ORF">CPEL01642_LOCUS15247</name>
    <name evidence="3" type="ORF">CPEL01642_LOCUS15248</name>
</gene>
<organism evidence="2">
    <name type="scientific">Coccolithus braarudii</name>
    <dbReference type="NCBI Taxonomy" id="221442"/>
    <lineage>
        <taxon>Eukaryota</taxon>
        <taxon>Haptista</taxon>
        <taxon>Haptophyta</taxon>
        <taxon>Prymnesiophyceae</taxon>
        <taxon>Coccolithales</taxon>
        <taxon>Coccolithaceae</taxon>
        <taxon>Coccolithus</taxon>
    </lineage>
</organism>
<dbReference type="EMBL" id="HBEY01032032">
    <property type="protein sequence ID" value="CAD8611867.1"/>
    <property type="molecule type" value="Transcribed_RNA"/>
</dbReference>
<dbReference type="AlphaFoldDB" id="A0A6T7HW18"/>
<reference evidence="2" key="1">
    <citation type="submission" date="2021-01" db="EMBL/GenBank/DDBJ databases">
        <authorList>
            <person name="Corre E."/>
            <person name="Pelletier E."/>
            <person name="Niang G."/>
            <person name="Scheremetjew M."/>
            <person name="Finn R."/>
            <person name="Kale V."/>
            <person name="Holt S."/>
            <person name="Cochrane G."/>
            <person name="Meng A."/>
            <person name="Brown T."/>
            <person name="Cohen L."/>
        </authorList>
    </citation>
    <scope>NUCLEOTIDE SEQUENCE</scope>
    <source>
        <strain evidence="2">PLY182g</strain>
    </source>
</reference>
<name>A0A6T7HW18_9EUKA</name>
<sequence>MKRYGPGASRSPCCGICNPSFSPLVCGMPALGCGPPAVTRTASIVSSCFLLLCGLAGVILVAVAACAAVAAVAPFTPTNATVCCSGLGLGATKLPMQWACFEFDSTLGYPGEGPPTEALDEAQLPEAADLWLMQVEEETRLVEALPFVLGKVRFDYSDASANLNKVEVVVSCCWASSRLKRGKVACDETTKSTQLEALRALRLKLVDEHGRADHVHDPRAVARRAEVERDNEILPEAATALDRIRLAQALQQRTQARAAADEGLVAEARAAEEEATRACKAIEAQARESKAAALAAQGKYEAIGEQLQQMPTWQPVQLRRGKKPFDYYIPEAERTQAKRRRQRE</sequence>
<keyword evidence="1" id="KW-1133">Transmembrane helix</keyword>
<keyword evidence="1" id="KW-0812">Transmembrane</keyword>
<accession>A0A6T7HW18</accession>
<keyword evidence="1" id="KW-0472">Membrane</keyword>
<evidence type="ECO:0000313" key="3">
    <source>
        <dbReference type="EMBL" id="CAD8611868.1"/>
    </source>
</evidence>
<proteinExistence type="predicted"/>
<feature type="transmembrane region" description="Helical" evidence="1">
    <location>
        <begin position="49"/>
        <end position="75"/>
    </location>
</feature>
<evidence type="ECO:0000313" key="2">
    <source>
        <dbReference type="EMBL" id="CAD8611867.1"/>
    </source>
</evidence>